<dbReference type="InterPro" id="IPR001584">
    <property type="entry name" value="Integrase_cat-core"/>
</dbReference>
<name>A0AAV2BYM4_9ARAC</name>
<dbReference type="Pfam" id="PF00385">
    <property type="entry name" value="Chromo"/>
    <property type="match status" value="1"/>
</dbReference>
<protein>
    <recommendedName>
        <fullName evidence="5">Integrase catalytic domain-containing protein</fullName>
    </recommendedName>
</protein>
<dbReference type="Proteomes" id="UP001497382">
    <property type="component" value="Unassembled WGS sequence"/>
</dbReference>
<gene>
    <name evidence="3" type="ORF">LARSCL_LOCUS21959</name>
</gene>
<keyword evidence="4" id="KW-1185">Reference proteome</keyword>
<dbReference type="GO" id="GO:0003676">
    <property type="term" value="F:nucleic acid binding"/>
    <property type="evidence" value="ECO:0007669"/>
    <property type="project" value="InterPro"/>
</dbReference>
<evidence type="ECO:0008006" key="5">
    <source>
        <dbReference type="Google" id="ProtNLM"/>
    </source>
</evidence>
<dbReference type="PROSITE" id="PS50994">
    <property type="entry name" value="INTEGRASE"/>
    <property type="match status" value="1"/>
</dbReference>
<sequence>MERALHLEVAFPAEHMSRQAPECMPVVLFCEEDDAPAVIPEKWLFDDDRFAFWPTSMKSRFGYERLIKERAEPEEDWATFKVRVLKKGIGNFVLFILITVSHLTMNEAYQDLSHPASFSGVDALYRTLDKKWQADLVDLSSLRKYNNDYSYLLCCIDVLSKYAWVIPLKRKRGKDILEAFKIIFSHRKPKFLQSDQGKEFENAIFQKFLKENNVKFFTTYNTTKASIVERFNRTLKTKTWKYFTSQNTYTYLDVLQKLVQSYNNTYHSSIKRKPIEVNHENEREVWFTLYDKIPPPSDCMLNVGDVVRISKKKLTFEKGYETNFTEELFVVTECVKRSPSVYRVKDLLGEPVLGTFYLQELQKVKLKETFPVEKILKKRTKKKRLEYFVKFKGYPNKFNQWIPASSISSL</sequence>
<feature type="domain" description="Integrase catalytic" evidence="2">
    <location>
        <begin position="111"/>
        <end position="282"/>
    </location>
</feature>
<evidence type="ECO:0000313" key="3">
    <source>
        <dbReference type="EMBL" id="CAL1300469.1"/>
    </source>
</evidence>
<dbReference type="Gene3D" id="3.30.420.10">
    <property type="entry name" value="Ribonuclease H-like superfamily/Ribonuclease H"/>
    <property type="match status" value="1"/>
</dbReference>
<dbReference type="Pfam" id="PF00665">
    <property type="entry name" value="rve"/>
    <property type="match status" value="1"/>
</dbReference>
<dbReference type="InterPro" id="IPR036397">
    <property type="entry name" value="RNaseH_sf"/>
</dbReference>
<dbReference type="PANTHER" id="PTHR46585">
    <property type="entry name" value="INTEGRASE CORE DOMAIN CONTAINING PROTEIN"/>
    <property type="match status" value="1"/>
</dbReference>
<feature type="domain" description="Chromo" evidence="1">
    <location>
        <begin position="370"/>
        <end position="410"/>
    </location>
</feature>
<dbReference type="SMART" id="SM00298">
    <property type="entry name" value="CHROMO"/>
    <property type="match status" value="1"/>
</dbReference>
<dbReference type="CDD" id="cd00024">
    <property type="entry name" value="CD_CSD"/>
    <property type="match status" value="1"/>
</dbReference>
<dbReference type="GO" id="GO:0005694">
    <property type="term" value="C:chromosome"/>
    <property type="evidence" value="ECO:0007669"/>
    <property type="project" value="UniProtKB-ARBA"/>
</dbReference>
<dbReference type="PANTHER" id="PTHR46585:SF1">
    <property type="entry name" value="CHROMO DOMAIN-CONTAINING PROTEIN"/>
    <property type="match status" value="1"/>
</dbReference>
<dbReference type="InterPro" id="IPR012337">
    <property type="entry name" value="RNaseH-like_sf"/>
</dbReference>
<dbReference type="SUPFAM" id="SSF53098">
    <property type="entry name" value="Ribonuclease H-like"/>
    <property type="match status" value="1"/>
</dbReference>
<reference evidence="3 4" key="1">
    <citation type="submission" date="2024-04" db="EMBL/GenBank/DDBJ databases">
        <authorList>
            <person name="Rising A."/>
            <person name="Reimegard J."/>
            <person name="Sonavane S."/>
            <person name="Akerstrom W."/>
            <person name="Nylinder S."/>
            <person name="Hedman E."/>
            <person name="Kallberg Y."/>
        </authorList>
    </citation>
    <scope>NUCLEOTIDE SEQUENCE [LARGE SCALE GENOMIC DNA]</scope>
</reference>
<comment type="caution">
    <text evidence="3">The sequence shown here is derived from an EMBL/GenBank/DDBJ whole genome shotgun (WGS) entry which is preliminary data.</text>
</comment>
<dbReference type="InterPro" id="IPR000953">
    <property type="entry name" value="Chromo/chromo_shadow_dom"/>
</dbReference>
<dbReference type="SUPFAM" id="SSF54160">
    <property type="entry name" value="Chromo domain-like"/>
    <property type="match status" value="1"/>
</dbReference>
<dbReference type="Gene3D" id="2.40.50.40">
    <property type="match status" value="1"/>
</dbReference>
<dbReference type="InterPro" id="IPR023780">
    <property type="entry name" value="Chromo_domain"/>
</dbReference>
<proteinExistence type="predicted"/>
<organism evidence="3 4">
    <name type="scientific">Larinioides sclopetarius</name>
    <dbReference type="NCBI Taxonomy" id="280406"/>
    <lineage>
        <taxon>Eukaryota</taxon>
        <taxon>Metazoa</taxon>
        <taxon>Ecdysozoa</taxon>
        <taxon>Arthropoda</taxon>
        <taxon>Chelicerata</taxon>
        <taxon>Arachnida</taxon>
        <taxon>Araneae</taxon>
        <taxon>Araneomorphae</taxon>
        <taxon>Entelegynae</taxon>
        <taxon>Araneoidea</taxon>
        <taxon>Araneidae</taxon>
        <taxon>Larinioides</taxon>
    </lineage>
</organism>
<dbReference type="EMBL" id="CAXIEN010000556">
    <property type="protein sequence ID" value="CAL1300469.1"/>
    <property type="molecule type" value="Genomic_DNA"/>
</dbReference>
<dbReference type="AlphaFoldDB" id="A0AAV2BYM4"/>
<evidence type="ECO:0000259" key="1">
    <source>
        <dbReference type="PROSITE" id="PS50013"/>
    </source>
</evidence>
<dbReference type="GO" id="GO:0015074">
    <property type="term" value="P:DNA integration"/>
    <property type="evidence" value="ECO:0007669"/>
    <property type="project" value="InterPro"/>
</dbReference>
<dbReference type="InterPro" id="IPR016197">
    <property type="entry name" value="Chromo-like_dom_sf"/>
</dbReference>
<dbReference type="PROSITE" id="PS50013">
    <property type="entry name" value="CHROMO_2"/>
    <property type="match status" value="1"/>
</dbReference>
<accession>A0AAV2BYM4</accession>
<evidence type="ECO:0000259" key="2">
    <source>
        <dbReference type="PROSITE" id="PS50994"/>
    </source>
</evidence>
<evidence type="ECO:0000313" key="4">
    <source>
        <dbReference type="Proteomes" id="UP001497382"/>
    </source>
</evidence>